<comment type="caution">
    <text evidence="1">The sequence shown here is derived from an EMBL/GenBank/DDBJ whole genome shotgun (WGS) entry which is preliminary data.</text>
</comment>
<dbReference type="Proteomes" id="UP000430120">
    <property type="component" value="Unassembled WGS sequence"/>
</dbReference>
<proteinExistence type="predicted"/>
<reference evidence="1 2" key="1">
    <citation type="submission" date="2019-09" db="EMBL/GenBank/DDBJ databases">
        <title>Draft genome sequences of 48 bacterial type strains from the CCUG.</title>
        <authorList>
            <person name="Tunovic T."/>
            <person name="Pineiro-Iglesias B."/>
            <person name="Unosson C."/>
            <person name="Inganas E."/>
            <person name="Ohlen M."/>
            <person name="Cardew S."/>
            <person name="Jensie-Markopoulos S."/>
            <person name="Salva-Serra F."/>
            <person name="Jaen-Luchoro D."/>
            <person name="Karlsson R."/>
            <person name="Svensson-Stadler L."/>
            <person name="Chun J."/>
            <person name="Moore E."/>
        </authorList>
    </citation>
    <scope>NUCLEOTIDE SEQUENCE [LARGE SCALE GENOMIC DNA]</scope>
    <source>
        <strain evidence="1 2">CCUG 30977</strain>
    </source>
</reference>
<protein>
    <submittedName>
        <fullName evidence="1">Uncharacterized protein</fullName>
    </submittedName>
</protein>
<dbReference type="EMBL" id="VZPB01000024">
    <property type="protein sequence ID" value="KAB0581596.1"/>
    <property type="molecule type" value="Genomic_DNA"/>
</dbReference>
<accession>A0A643FDX8</accession>
<dbReference type="AlphaFoldDB" id="A0A643FDX8"/>
<evidence type="ECO:0000313" key="2">
    <source>
        <dbReference type="Proteomes" id="UP000430120"/>
    </source>
</evidence>
<sequence>MHTHISSDAIETTAVPAWLAEVMARPPVNPAPRLRRTAPLATDLDMGALLRFKSLMAQERQPVQVARMCFDREYAYERIATAHASAHDPLRRLALELFQAYHVRDLLAAAVAAGN</sequence>
<evidence type="ECO:0000313" key="1">
    <source>
        <dbReference type="EMBL" id="KAB0581596.1"/>
    </source>
</evidence>
<organism evidence="1 2">
    <name type="scientific">Ideonella dechloratans</name>
    <dbReference type="NCBI Taxonomy" id="36863"/>
    <lineage>
        <taxon>Bacteria</taxon>
        <taxon>Pseudomonadati</taxon>
        <taxon>Pseudomonadota</taxon>
        <taxon>Betaproteobacteria</taxon>
        <taxon>Burkholderiales</taxon>
        <taxon>Sphaerotilaceae</taxon>
        <taxon>Ideonella</taxon>
    </lineage>
</organism>
<dbReference type="RefSeq" id="WP_151124298.1">
    <property type="nucleotide sequence ID" value="NZ_CP088081.1"/>
</dbReference>
<name>A0A643FDX8_IDEDE</name>
<keyword evidence="2" id="KW-1185">Reference proteome</keyword>
<dbReference type="OrthoDB" id="9157000at2"/>
<gene>
    <name evidence="1" type="ORF">F7Q92_11575</name>
</gene>